<dbReference type="InterPro" id="IPR000960">
    <property type="entry name" value="Flavin_mOase"/>
</dbReference>
<evidence type="ECO:0000256" key="1">
    <source>
        <dbReference type="ARBA" id="ARBA00001974"/>
    </source>
</evidence>
<sequence length="429" mass="48552">MVQTRVAVIGAGAAGLAMCRYLVNEPQIHFVAFEKACDIGGVWRYTKDSGHAVSEHNSTAMYKNLRTNLPKEVMAYPDLPFPQDLPSFITNADVQKYLETYTEHFNFKKYIKFNHQVLSIKPGNKEKEVWDVVVKDLTNETTHKIVFDAIVVCNGHYSVPRFPEIPGFDSFPGKVIHSVNYDKPEDYQNQDVVVLGAGSSGLDIAMELSNFSKKVFLVHLRNKLPVKFPENVQEVIGTLTTCFQDGSIEINHEKLLQNVNAIILCTGYNYSFSFLEPECDINVTNSRVTSLYKHTFSTKFPSLSFIGLCIRILPFLTFAAQAQCIAAVLSGRIMLPNKEEMVQDEAFDYQERLKQGLSKNMMHLLGVERHMQYCTTMAEMAGVPCTLSLPIQSLFSYVSKIRLPKLASYRKCNFTISGDEWHEVKNYTS</sequence>
<reference evidence="9" key="1">
    <citation type="submission" date="2020-04" db="EMBL/GenBank/DDBJ databases">
        <authorList>
            <person name="Alioto T."/>
            <person name="Alioto T."/>
            <person name="Gomez Garrido J."/>
        </authorList>
    </citation>
    <scope>NUCLEOTIDE SEQUENCE</scope>
    <source>
        <strain evidence="9">A484AB</strain>
    </source>
</reference>
<comment type="caution">
    <text evidence="9">The sequence shown here is derived from an EMBL/GenBank/DDBJ whole genome shotgun (WGS) entry which is preliminary data.</text>
</comment>
<dbReference type="Proteomes" id="UP001152795">
    <property type="component" value="Unassembled WGS sequence"/>
</dbReference>
<dbReference type="OrthoDB" id="66881at2759"/>
<dbReference type="InterPro" id="IPR020946">
    <property type="entry name" value="Flavin_mOase-like"/>
</dbReference>
<evidence type="ECO:0000313" key="9">
    <source>
        <dbReference type="EMBL" id="CAB3991813.1"/>
    </source>
</evidence>
<dbReference type="FunFam" id="3.50.50.60:FF:000138">
    <property type="entry name" value="Flavin-containing monooxygenase"/>
    <property type="match status" value="1"/>
</dbReference>
<dbReference type="PANTHER" id="PTHR23023">
    <property type="entry name" value="DIMETHYLANILINE MONOOXYGENASE"/>
    <property type="match status" value="1"/>
</dbReference>
<keyword evidence="3 8" id="KW-0285">Flavoprotein</keyword>
<evidence type="ECO:0000256" key="6">
    <source>
        <dbReference type="ARBA" id="ARBA00023002"/>
    </source>
</evidence>
<dbReference type="SUPFAM" id="SSF51905">
    <property type="entry name" value="FAD/NAD(P)-binding domain"/>
    <property type="match status" value="2"/>
</dbReference>
<evidence type="ECO:0000256" key="7">
    <source>
        <dbReference type="ARBA" id="ARBA00023033"/>
    </source>
</evidence>
<dbReference type="Gene3D" id="3.50.50.60">
    <property type="entry name" value="FAD/NAD(P)-binding domain"/>
    <property type="match status" value="2"/>
</dbReference>
<dbReference type="PRINTS" id="PR00370">
    <property type="entry name" value="FMOXYGENASE"/>
</dbReference>
<dbReference type="PIRSF" id="PIRSF000332">
    <property type="entry name" value="FMO"/>
    <property type="match status" value="1"/>
</dbReference>
<proteinExistence type="inferred from homology"/>
<dbReference type="EC" id="1.-.-.-" evidence="8"/>
<dbReference type="GO" id="GO:0050660">
    <property type="term" value="F:flavin adenine dinucleotide binding"/>
    <property type="evidence" value="ECO:0007669"/>
    <property type="project" value="InterPro"/>
</dbReference>
<organism evidence="9 10">
    <name type="scientific">Paramuricea clavata</name>
    <name type="common">Red gorgonian</name>
    <name type="synonym">Violescent sea-whip</name>
    <dbReference type="NCBI Taxonomy" id="317549"/>
    <lineage>
        <taxon>Eukaryota</taxon>
        <taxon>Metazoa</taxon>
        <taxon>Cnidaria</taxon>
        <taxon>Anthozoa</taxon>
        <taxon>Octocorallia</taxon>
        <taxon>Malacalcyonacea</taxon>
        <taxon>Plexauridae</taxon>
        <taxon>Paramuricea</taxon>
    </lineage>
</organism>
<keyword evidence="4 8" id="KW-0274">FAD</keyword>
<dbReference type="AlphaFoldDB" id="A0A7D9DSE8"/>
<keyword evidence="5" id="KW-0521">NADP</keyword>
<keyword evidence="7 8" id="KW-0503">Monooxygenase</keyword>
<dbReference type="GO" id="GO:0004499">
    <property type="term" value="F:N,N-dimethylaniline monooxygenase activity"/>
    <property type="evidence" value="ECO:0007669"/>
    <property type="project" value="InterPro"/>
</dbReference>
<name>A0A7D9DSE8_PARCT</name>
<dbReference type="GO" id="GO:0050661">
    <property type="term" value="F:NADP binding"/>
    <property type="evidence" value="ECO:0007669"/>
    <property type="project" value="InterPro"/>
</dbReference>
<dbReference type="InterPro" id="IPR036188">
    <property type="entry name" value="FAD/NAD-bd_sf"/>
</dbReference>
<accession>A0A7D9DSE8</accession>
<comment type="cofactor">
    <cofactor evidence="1 8">
        <name>FAD</name>
        <dbReference type="ChEBI" id="CHEBI:57692"/>
    </cofactor>
</comment>
<comment type="similarity">
    <text evidence="2 8">Belongs to the FMO family.</text>
</comment>
<keyword evidence="6 8" id="KW-0560">Oxidoreductase</keyword>
<evidence type="ECO:0000256" key="4">
    <source>
        <dbReference type="ARBA" id="ARBA00022827"/>
    </source>
</evidence>
<gene>
    <name evidence="9" type="ORF">PACLA_8A052130</name>
</gene>
<dbReference type="InterPro" id="IPR050346">
    <property type="entry name" value="FMO-like"/>
</dbReference>
<evidence type="ECO:0000256" key="3">
    <source>
        <dbReference type="ARBA" id="ARBA00022630"/>
    </source>
</evidence>
<evidence type="ECO:0000256" key="2">
    <source>
        <dbReference type="ARBA" id="ARBA00009183"/>
    </source>
</evidence>
<keyword evidence="10" id="KW-1185">Reference proteome</keyword>
<dbReference type="Pfam" id="PF00743">
    <property type="entry name" value="FMO-like"/>
    <property type="match status" value="2"/>
</dbReference>
<dbReference type="EMBL" id="CACRXK020001920">
    <property type="protein sequence ID" value="CAB3991813.1"/>
    <property type="molecule type" value="Genomic_DNA"/>
</dbReference>
<evidence type="ECO:0000256" key="5">
    <source>
        <dbReference type="ARBA" id="ARBA00022857"/>
    </source>
</evidence>
<evidence type="ECO:0000313" key="10">
    <source>
        <dbReference type="Proteomes" id="UP001152795"/>
    </source>
</evidence>
<protein>
    <recommendedName>
        <fullName evidence="8">Flavin-containing monooxygenase</fullName>
        <ecNumber evidence="8">1.-.-.-</ecNumber>
    </recommendedName>
</protein>
<evidence type="ECO:0000256" key="8">
    <source>
        <dbReference type="RuleBase" id="RU361177"/>
    </source>
</evidence>